<protein>
    <recommendedName>
        <fullName evidence="1">PIR2-like helical domain-containing protein</fullName>
    </recommendedName>
</protein>
<proteinExistence type="predicted"/>
<dbReference type="AlphaFoldDB" id="A0A1E5UT25"/>
<dbReference type="PANTHER" id="PTHR33120">
    <property type="entry name" value="EXPRESSED PROTEIN-RELATED"/>
    <property type="match status" value="1"/>
</dbReference>
<dbReference type="InterPro" id="IPR046527">
    <property type="entry name" value="PIR2-like_helical"/>
</dbReference>
<comment type="caution">
    <text evidence="2">The sequence shown here is derived from an EMBL/GenBank/DDBJ whole genome shotgun (WGS) entry which is preliminary data.</text>
</comment>
<evidence type="ECO:0000259" key="1">
    <source>
        <dbReference type="Pfam" id="PF20235"/>
    </source>
</evidence>
<dbReference type="Pfam" id="PF20235">
    <property type="entry name" value="PIR2-like_helical"/>
    <property type="match status" value="1"/>
</dbReference>
<reference evidence="2 3" key="1">
    <citation type="submission" date="2016-09" db="EMBL/GenBank/DDBJ databases">
        <title>The draft genome of Dichanthelium oligosanthes: A C3 panicoid grass species.</title>
        <authorList>
            <person name="Studer A.J."/>
            <person name="Schnable J.C."/>
            <person name="Brutnell T.P."/>
        </authorList>
    </citation>
    <scope>NUCLEOTIDE SEQUENCE [LARGE SCALE GENOMIC DNA]</scope>
    <source>
        <strain evidence="3">cv. Kellogg 1175</strain>
        <tissue evidence="2">Leaf</tissue>
    </source>
</reference>
<evidence type="ECO:0000313" key="3">
    <source>
        <dbReference type="Proteomes" id="UP000095767"/>
    </source>
</evidence>
<name>A0A1E5UT25_9POAL</name>
<accession>A0A1E5UT25</accession>
<dbReference type="PANTHER" id="PTHR33120:SF42">
    <property type="entry name" value="OS12G0105000 PROTEIN"/>
    <property type="match status" value="1"/>
</dbReference>
<evidence type="ECO:0000313" key="2">
    <source>
        <dbReference type="EMBL" id="OEL16036.1"/>
    </source>
</evidence>
<feature type="domain" description="PIR2-like helical" evidence="1">
    <location>
        <begin position="2"/>
        <end position="71"/>
    </location>
</feature>
<dbReference type="Proteomes" id="UP000095767">
    <property type="component" value="Unassembled WGS sequence"/>
</dbReference>
<keyword evidence="3" id="KW-1185">Reference proteome</keyword>
<gene>
    <name evidence="2" type="ORF">BAE44_0022944</name>
</gene>
<sequence>MEDPVSNIILNTFWYNMAFPLAKDVEARLPDGTLDTRLMSRVESCSLDGLVAIIGPCQHSALELLNHCNCRLPSVLCDKDSYLRAAQCANSSANGA</sequence>
<organism evidence="2 3">
    <name type="scientific">Dichanthelium oligosanthes</name>
    <dbReference type="NCBI Taxonomy" id="888268"/>
    <lineage>
        <taxon>Eukaryota</taxon>
        <taxon>Viridiplantae</taxon>
        <taxon>Streptophyta</taxon>
        <taxon>Embryophyta</taxon>
        <taxon>Tracheophyta</taxon>
        <taxon>Spermatophyta</taxon>
        <taxon>Magnoliopsida</taxon>
        <taxon>Liliopsida</taxon>
        <taxon>Poales</taxon>
        <taxon>Poaceae</taxon>
        <taxon>PACMAD clade</taxon>
        <taxon>Panicoideae</taxon>
        <taxon>Panicodae</taxon>
        <taxon>Paniceae</taxon>
        <taxon>Dichantheliinae</taxon>
        <taxon>Dichanthelium</taxon>
    </lineage>
</organism>
<dbReference type="EMBL" id="LWDX02064329">
    <property type="protein sequence ID" value="OEL16036.1"/>
    <property type="molecule type" value="Genomic_DNA"/>
</dbReference>